<dbReference type="KEGG" id="cjt:EG359_09420"/>
<evidence type="ECO:0000313" key="4">
    <source>
        <dbReference type="Proteomes" id="UP000186106"/>
    </source>
</evidence>
<proteinExistence type="predicted"/>
<sequence length="76" mass="8426">MKSQIIDILNGIRPEFDFGTETNFISQGMLDSFDLITLVTELDESFGISIDGTDILPENFESVDSIEALIKKNGVQ</sequence>
<dbReference type="Gene3D" id="1.10.1200.10">
    <property type="entry name" value="ACP-like"/>
    <property type="match status" value="1"/>
</dbReference>
<dbReference type="RefSeq" id="WP_076352585.1">
    <property type="nucleotide sequence ID" value="NZ_CP033926.1"/>
</dbReference>
<organism evidence="3 4">
    <name type="scientific">Chryseobacterium joostei</name>
    <dbReference type="NCBI Taxonomy" id="112234"/>
    <lineage>
        <taxon>Bacteria</taxon>
        <taxon>Pseudomonadati</taxon>
        <taxon>Bacteroidota</taxon>
        <taxon>Flavobacteriia</taxon>
        <taxon>Flavobacteriales</taxon>
        <taxon>Weeksellaceae</taxon>
        <taxon>Chryseobacterium group</taxon>
        <taxon>Chryseobacterium</taxon>
    </lineage>
</organism>
<dbReference type="STRING" id="112234.SAMN05421768_102531"/>
<dbReference type="EMBL" id="FTNZ01000002">
    <property type="protein sequence ID" value="SIS31704.1"/>
    <property type="molecule type" value="Genomic_DNA"/>
</dbReference>
<evidence type="ECO:0000313" key="5">
    <source>
        <dbReference type="Proteomes" id="UP000279541"/>
    </source>
</evidence>
<dbReference type="SUPFAM" id="SSF47336">
    <property type="entry name" value="ACP-like"/>
    <property type="match status" value="1"/>
</dbReference>
<gene>
    <name evidence="2" type="ORF">EG359_09420</name>
    <name evidence="3" type="ORF">SAMN05421768_102531</name>
</gene>
<dbReference type="InterPro" id="IPR036736">
    <property type="entry name" value="ACP-like_sf"/>
</dbReference>
<evidence type="ECO:0000313" key="2">
    <source>
        <dbReference type="EMBL" id="AZA99826.1"/>
    </source>
</evidence>
<dbReference type="Proteomes" id="UP000186106">
    <property type="component" value="Unassembled WGS sequence"/>
</dbReference>
<dbReference type="Pfam" id="PF00550">
    <property type="entry name" value="PP-binding"/>
    <property type="match status" value="1"/>
</dbReference>
<feature type="domain" description="Carrier" evidence="1">
    <location>
        <begin position="1"/>
        <end position="74"/>
    </location>
</feature>
<reference evidence="2 5" key="2">
    <citation type="submission" date="2018-11" db="EMBL/GenBank/DDBJ databases">
        <title>Proposal to divide the Flavobacteriaceae and reorganize its genera based on Amino Acid Identity values calculated from whole genome sequences.</title>
        <authorList>
            <person name="Nicholson A.C."/>
            <person name="Gulvik C.A."/>
            <person name="Whitney A.M."/>
            <person name="Humrighouse B.W."/>
            <person name="Bell M."/>
            <person name="Holmes B."/>
            <person name="Steigerwalt A.G."/>
            <person name="Villarma A."/>
            <person name="Sheth M."/>
            <person name="Batra D."/>
            <person name="Pryor J."/>
            <person name="Bernardet J.-F."/>
            <person name="Hugo C."/>
            <person name="Kampfer P."/>
            <person name="Newman J."/>
            <person name="McQuiston J.R."/>
        </authorList>
    </citation>
    <scope>NUCLEOTIDE SEQUENCE [LARGE SCALE GENOMIC DNA]</scope>
    <source>
        <strain evidence="2 5">DSM 16927</strain>
    </source>
</reference>
<accession>A0A1N7I3S6</accession>
<evidence type="ECO:0000313" key="3">
    <source>
        <dbReference type="EMBL" id="SIS31704.1"/>
    </source>
</evidence>
<dbReference type="Proteomes" id="UP000279541">
    <property type="component" value="Chromosome"/>
</dbReference>
<dbReference type="InterPro" id="IPR009081">
    <property type="entry name" value="PP-bd_ACP"/>
</dbReference>
<keyword evidence="5" id="KW-1185">Reference proteome</keyword>
<evidence type="ECO:0000259" key="1">
    <source>
        <dbReference type="PROSITE" id="PS50075"/>
    </source>
</evidence>
<dbReference type="EMBL" id="CP033926">
    <property type="protein sequence ID" value="AZA99826.1"/>
    <property type="molecule type" value="Genomic_DNA"/>
</dbReference>
<dbReference type="PROSITE" id="PS50075">
    <property type="entry name" value="CARRIER"/>
    <property type="match status" value="1"/>
</dbReference>
<name>A0A1N7I3S6_9FLAO</name>
<dbReference type="AlphaFoldDB" id="A0A1N7I3S6"/>
<dbReference type="OrthoDB" id="5348029at2"/>
<protein>
    <submittedName>
        <fullName evidence="2">Acyl carrier protein</fullName>
    </submittedName>
    <submittedName>
        <fullName evidence="3">Phosphopantetheine attachment site</fullName>
    </submittedName>
</protein>
<reference evidence="3 4" key="1">
    <citation type="submission" date="2017-01" db="EMBL/GenBank/DDBJ databases">
        <authorList>
            <person name="Mah S.A."/>
            <person name="Swanson W.J."/>
            <person name="Moy G.W."/>
            <person name="Vacquier V.D."/>
        </authorList>
    </citation>
    <scope>NUCLEOTIDE SEQUENCE [LARGE SCALE GENOMIC DNA]</scope>
    <source>
        <strain evidence="3 4">DSM 16927</strain>
    </source>
</reference>